<dbReference type="Proteomes" id="UP000551709">
    <property type="component" value="Chromosome"/>
</dbReference>
<dbReference type="RefSeq" id="WP_166104728.1">
    <property type="nucleotide sequence ID" value="NZ_CP096251.1"/>
</dbReference>
<sequence length="70" mass="7943">MAYAETRDGKPTGLWVGEVERKDAGRVFSQTFATQKKAEDYEAFVRSVKPAKMKRVLAVRLPVRKTKKEG</sequence>
<organism evidence="1 2">
    <name type="scientific">Bradyrhizobium barranii subsp. apii</name>
    <dbReference type="NCBI Taxonomy" id="2819348"/>
    <lineage>
        <taxon>Bacteria</taxon>
        <taxon>Pseudomonadati</taxon>
        <taxon>Pseudomonadota</taxon>
        <taxon>Alphaproteobacteria</taxon>
        <taxon>Hyphomicrobiales</taxon>
        <taxon>Nitrobacteraceae</taxon>
        <taxon>Bradyrhizobium</taxon>
        <taxon>Bradyrhizobium barranii</taxon>
    </lineage>
</organism>
<accession>A0A8T5VVH9</accession>
<evidence type="ECO:0000313" key="1">
    <source>
        <dbReference type="EMBL" id="UPT88496.1"/>
    </source>
</evidence>
<name>A0A8T5VVH9_9BRAD</name>
<dbReference type="EMBL" id="CP096255">
    <property type="protein sequence ID" value="UPT88496.1"/>
    <property type="molecule type" value="Genomic_DNA"/>
</dbReference>
<evidence type="ECO:0000313" key="2">
    <source>
        <dbReference type="Proteomes" id="UP000551709"/>
    </source>
</evidence>
<protein>
    <submittedName>
        <fullName evidence="1">Uncharacterized protein</fullName>
    </submittedName>
</protein>
<dbReference type="AlphaFoldDB" id="A0A8T5VVH9"/>
<gene>
    <name evidence="1" type="ORF">HAP41_0000005230</name>
</gene>
<proteinExistence type="predicted"/>
<reference evidence="1" key="2">
    <citation type="submission" date="2022-04" db="EMBL/GenBank/DDBJ databases">
        <authorList>
            <person name="Bromfield E.S.P."/>
            <person name="Cloutier S."/>
        </authorList>
    </citation>
    <scope>NUCLEOTIDE SEQUENCE</scope>
    <source>
        <strain evidence="1">1S5</strain>
    </source>
</reference>
<reference evidence="1" key="1">
    <citation type="journal article" date="2017" name="Syst. Appl. Microbiol.">
        <title>Soybeans inoculated with root zone soils of Canadian native legumes harbour diverse and novel Bradyrhizobium spp. that possess agricultural potential.</title>
        <authorList>
            <person name="Bromfield E.S.P."/>
            <person name="Cloutier S."/>
            <person name="Tambong J.T."/>
            <person name="Tran Thi T.V."/>
        </authorList>
    </citation>
    <scope>NUCLEOTIDE SEQUENCE</scope>
    <source>
        <strain evidence="1">1S5</strain>
    </source>
</reference>